<evidence type="ECO:0000256" key="4">
    <source>
        <dbReference type="ARBA" id="ARBA00023002"/>
    </source>
</evidence>
<dbReference type="AlphaFoldDB" id="A0A0R1VH92"/>
<protein>
    <submittedName>
        <fullName evidence="7">Glycolate oxidase</fullName>
    </submittedName>
</protein>
<keyword evidence="2" id="KW-0285">Flavoprotein</keyword>
<feature type="domain" description="FMN hydroxy acid dehydrogenase" evidence="6">
    <location>
        <begin position="20"/>
        <end position="349"/>
    </location>
</feature>
<dbReference type="InterPro" id="IPR000262">
    <property type="entry name" value="FMN-dep_DH"/>
</dbReference>
<dbReference type="OrthoDB" id="9770452at2"/>
<feature type="compositionally biased region" description="Basic and acidic residues" evidence="5">
    <location>
        <begin position="26"/>
        <end position="36"/>
    </location>
</feature>
<dbReference type="InterPro" id="IPR037396">
    <property type="entry name" value="FMN_HAD"/>
</dbReference>
<keyword evidence="3" id="KW-0288">FMN</keyword>
<reference evidence="7 8" key="1">
    <citation type="journal article" date="2015" name="Genome Announc.">
        <title>Expanding the biotechnology potential of lactobacilli through comparative genomics of 213 strains and associated genera.</title>
        <authorList>
            <person name="Sun Z."/>
            <person name="Harris H.M."/>
            <person name="McCann A."/>
            <person name="Guo C."/>
            <person name="Argimon S."/>
            <person name="Zhang W."/>
            <person name="Yang X."/>
            <person name="Jeffery I.B."/>
            <person name="Cooney J.C."/>
            <person name="Kagawa T.F."/>
            <person name="Liu W."/>
            <person name="Song Y."/>
            <person name="Salvetti E."/>
            <person name="Wrobel A."/>
            <person name="Rasinkangas P."/>
            <person name="Parkhill J."/>
            <person name="Rea M.C."/>
            <person name="O'Sullivan O."/>
            <person name="Ritari J."/>
            <person name="Douillard F.P."/>
            <person name="Paul Ross R."/>
            <person name="Yang R."/>
            <person name="Briner A.E."/>
            <person name="Felis G.E."/>
            <person name="de Vos W.M."/>
            <person name="Barrangou R."/>
            <person name="Klaenhammer T.R."/>
            <person name="Caufield P.W."/>
            <person name="Cui Y."/>
            <person name="Zhang H."/>
            <person name="O'Toole P.W."/>
        </authorList>
    </citation>
    <scope>NUCLEOTIDE SEQUENCE [LARGE SCALE GENOMIC DNA]</scope>
    <source>
        <strain evidence="7 8">DSM 16761</strain>
    </source>
</reference>
<organism evidence="7 8">
    <name type="scientific">Lactobacillus kitasatonis DSM 16761 = JCM 1039</name>
    <dbReference type="NCBI Taxonomy" id="1423767"/>
    <lineage>
        <taxon>Bacteria</taxon>
        <taxon>Bacillati</taxon>
        <taxon>Bacillota</taxon>
        <taxon>Bacilli</taxon>
        <taxon>Lactobacillales</taxon>
        <taxon>Lactobacillaceae</taxon>
        <taxon>Lactobacillus</taxon>
    </lineage>
</organism>
<dbReference type="InterPro" id="IPR013785">
    <property type="entry name" value="Aldolase_TIM"/>
</dbReference>
<evidence type="ECO:0000256" key="2">
    <source>
        <dbReference type="ARBA" id="ARBA00022630"/>
    </source>
</evidence>
<feature type="compositionally biased region" description="Polar residues" evidence="5">
    <location>
        <begin position="13"/>
        <end position="24"/>
    </location>
</feature>
<sequence length="349" mass="37927">MSKEDKNDVVTGASETIDASSGSSMLEHEESQKEETSSPWPGPKGMIPVTSGKADDANVHNRIFLDNILVKMHVIDSVEPDLTTTILGRKYASPLMPAAVSHLNKVLSDKTRKPMQEKVVAARNMDLLNWIGMETNEEYGEIVSQGGDTIRIIKPFADHHKILDEIKFAEDHGAVAVGIDIDHIAGKNGKYDVVDGIPLGPIMMDDLKHYADSTKLPFIAKGVLSVTDALKARQAGCKAIVVSHHHGRVPFGVPPLAVLPEIKKALVGSGMEIYVDGSLMSGYDAYKALAMGADAVLIGRGILSELLQSGTKAVEDKLKQMNEQLAEMMMYTGVKDTKSFDPDVLYYQK</sequence>
<comment type="cofactor">
    <cofactor evidence="1">
        <name>FMN</name>
        <dbReference type="ChEBI" id="CHEBI:58210"/>
    </cofactor>
</comment>
<dbReference type="eggNOG" id="COG1304">
    <property type="taxonomic scope" value="Bacteria"/>
</dbReference>
<evidence type="ECO:0000256" key="3">
    <source>
        <dbReference type="ARBA" id="ARBA00022643"/>
    </source>
</evidence>
<dbReference type="EMBL" id="AZFU01000015">
    <property type="protein sequence ID" value="KRM05088.1"/>
    <property type="molecule type" value="Genomic_DNA"/>
</dbReference>
<dbReference type="Gene3D" id="3.20.20.70">
    <property type="entry name" value="Aldolase class I"/>
    <property type="match status" value="1"/>
</dbReference>
<dbReference type="Proteomes" id="UP000051307">
    <property type="component" value="Unassembled WGS sequence"/>
</dbReference>
<proteinExistence type="predicted"/>
<dbReference type="PANTHER" id="PTHR10578:SF107">
    <property type="entry name" value="2-HYDROXYACID OXIDASE 1"/>
    <property type="match status" value="1"/>
</dbReference>
<evidence type="ECO:0000313" key="7">
    <source>
        <dbReference type="EMBL" id="KRM05088.1"/>
    </source>
</evidence>
<evidence type="ECO:0000259" key="6">
    <source>
        <dbReference type="PROSITE" id="PS51349"/>
    </source>
</evidence>
<evidence type="ECO:0000256" key="1">
    <source>
        <dbReference type="ARBA" id="ARBA00001917"/>
    </source>
</evidence>
<keyword evidence="4" id="KW-0560">Oxidoreductase</keyword>
<dbReference type="PATRIC" id="fig|1423767.3.peg.328"/>
<evidence type="ECO:0000256" key="5">
    <source>
        <dbReference type="SAM" id="MobiDB-lite"/>
    </source>
</evidence>
<dbReference type="Pfam" id="PF01070">
    <property type="entry name" value="FMN_dh"/>
    <property type="match status" value="2"/>
</dbReference>
<gene>
    <name evidence="7" type="ORF">FC59_GL000316</name>
</gene>
<dbReference type="PANTHER" id="PTHR10578">
    <property type="entry name" value="S -2-HYDROXY-ACID OXIDASE-RELATED"/>
    <property type="match status" value="1"/>
</dbReference>
<dbReference type="RefSeq" id="WP_025015309.1">
    <property type="nucleotide sequence ID" value="NZ_AZFU01000015.1"/>
</dbReference>
<dbReference type="PROSITE" id="PS51349">
    <property type="entry name" value="FMN_HYDROXY_ACID_DH_2"/>
    <property type="match status" value="1"/>
</dbReference>
<evidence type="ECO:0000313" key="8">
    <source>
        <dbReference type="Proteomes" id="UP000051307"/>
    </source>
</evidence>
<comment type="caution">
    <text evidence="7">The sequence shown here is derived from an EMBL/GenBank/DDBJ whole genome shotgun (WGS) entry which is preliminary data.</text>
</comment>
<dbReference type="SUPFAM" id="SSF51395">
    <property type="entry name" value="FMN-linked oxidoreductases"/>
    <property type="match status" value="1"/>
</dbReference>
<accession>A0A0R1VH92</accession>
<feature type="region of interest" description="Disordered" evidence="5">
    <location>
        <begin position="1"/>
        <end position="53"/>
    </location>
</feature>
<name>A0A0R1VH92_9LACO</name>
<dbReference type="GO" id="GO:0016491">
    <property type="term" value="F:oxidoreductase activity"/>
    <property type="evidence" value="ECO:0007669"/>
    <property type="project" value="UniProtKB-KW"/>
</dbReference>